<organism evidence="4 5">
    <name type="scientific">Pediococcus stilesii</name>
    <dbReference type="NCBI Taxonomy" id="331679"/>
    <lineage>
        <taxon>Bacteria</taxon>
        <taxon>Bacillati</taxon>
        <taxon>Bacillota</taxon>
        <taxon>Bacilli</taxon>
        <taxon>Lactobacillales</taxon>
        <taxon>Lactobacillaceae</taxon>
        <taxon>Pediococcus</taxon>
    </lineage>
</organism>
<dbReference type="InterPro" id="IPR009078">
    <property type="entry name" value="Ferritin-like_SF"/>
</dbReference>
<keyword evidence="5" id="KW-1185">Reference proteome</keyword>
<dbReference type="GO" id="GO:0003677">
    <property type="term" value="F:DNA binding"/>
    <property type="evidence" value="ECO:0007669"/>
    <property type="project" value="UniProtKB-KW"/>
</dbReference>
<comment type="caution">
    <text evidence="4">The sequence shown here is derived from an EMBL/GenBank/DDBJ whole genome shotgun (WGS) entry which is preliminary data.</text>
</comment>
<dbReference type="PANTHER" id="PTHR42932:SF1">
    <property type="entry name" value="GENERAL STRESS PROTEIN 20U"/>
    <property type="match status" value="1"/>
</dbReference>
<evidence type="ECO:0000313" key="5">
    <source>
        <dbReference type="Proteomes" id="UP000051859"/>
    </source>
</evidence>
<dbReference type="Pfam" id="PF00210">
    <property type="entry name" value="Ferritin"/>
    <property type="match status" value="1"/>
</dbReference>
<keyword evidence="4" id="KW-0238">DNA-binding</keyword>
<evidence type="ECO:0000256" key="2">
    <source>
        <dbReference type="RuleBase" id="RU003875"/>
    </source>
</evidence>
<name>A0A0R2KZ54_9LACO</name>
<dbReference type="PROSITE" id="PS00819">
    <property type="entry name" value="DPS_2"/>
    <property type="match status" value="1"/>
</dbReference>
<dbReference type="InterPro" id="IPR012347">
    <property type="entry name" value="Ferritin-like"/>
</dbReference>
<comment type="similarity">
    <text evidence="1 2">Belongs to the Dps family.</text>
</comment>
<dbReference type="Proteomes" id="UP000051859">
    <property type="component" value="Unassembled WGS sequence"/>
</dbReference>
<dbReference type="PROSITE" id="PS00818">
    <property type="entry name" value="DPS_1"/>
    <property type="match status" value="1"/>
</dbReference>
<feature type="domain" description="Ferritin/DPS" evidence="3">
    <location>
        <begin position="44"/>
        <end position="187"/>
    </location>
</feature>
<dbReference type="PRINTS" id="PR01346">
    <property type="entry name" value="HELNAPAPROT"/>
</dbReference>
<evidence type="ECO:0000259" key="3">
    <source>
        <dbReference type="Pfam" id="PF00210"/>
    </source>
</evidence>
<gene>
    <name evidence="4" type="ORF">IV81_GL001086</name>
</gene>
<proteinExistence type="inferred from homology"/>
<accession>A0A0R2KZ54</accession>
<dbReference type="SUPFAM" id="SSF47240">
    <property type="entry name" value="Ferritin-like"/>
    <property type="match status" value="1"/>
</dbReference>
<dbReference type="STRING" id="331679.IV81_GL001086"/>
<dbReference type="PANTHER" id="PTHR42932">
    <property type="entry name" value="GENERAL STRESS PROTEIN 20U"/>
    <property type="match status" value="1"/>
</dbReference>
<evidence type="ECO:0000313" key="4">
    <source>
        <dbReference type="EMBL" id="KRN94809.1"/>
    </source>
</evidence>
<evidence type="ECO:0000256" key="1">
    <source>
        <dbReference type="ARBA" id="ARBA00009497"/>
    </source>
</evidence>
<dbReference type="InterPro" id="IPR023188">
    <property type="entry name" value="DPS_DNA-bd_CS"/>
</dbReference>
<dbReference type="EMBL" id="JQBX01000003">
    <property type="protein sequence ID" value="KRN94809.1"/>
    <property type="molecule type" value="Genomic_DNA"/>
</dbReference>
<dbReference type="CDD" id="cd01043">
    <property type="entry name" value="DPS"/>
    <property type="match status" value="1"/>
</dbReference>
<sequence>MVQSDFLDKESLFIYTKSVIKVVYILRGAVRMAERELQFPKTMAQLNQLIADISQLETNIQQIHWYMRGSEFFRLHPQMDSYNEDLDEQLDEIAERLIALGGTPYATTHEFIEHTGLPDDKIAWNQYSLPELMQRLDDQFGYLGKQYRIGMEVSDEEKDFSTQDMLNGFKADVDKWIWMISAYLGKGPLD</sequence>
<dbReference type="PIRSF" id="PIRSF005900">
    <property type="entry name" value="Dps"/>
    <property type="match status" value="1"/>
</dbReference>
<dbReference type="InterPro" id="IPR002177">
    <property type="entry name" value="DPS_DNA-bd"/>
</dbReference>
<protein>
    <submittedName>
        <fullName evidence="4">DNA-binding ferritin-like protein (Oxidative damage protectant)</fullName>
    </submittedName>
</protein>
<dbReference type="Gene3D" id="1.20.1260.10">
    <property type="match status" value="1"/>
</dbReference>
<dbReference type="GO" id="GO:0016722">
    <property type="term" value="F:oxidoreductase activity, acting on metal ions"/>
    <property type="evidence" value="ECO:0007669"/>
    <property type="project" value="InterPro"/>
</dbReference>
<dbReference type="GO" id="GO:0008199">
    <property type="term" value="F:ferric iron binding"/>
    <property type="evidence" value="ECO:0007669"/>
    <property type="project" value="InterPro"/>
</dbReference>
<dbReference type="PATRIC" id="fig|331679.3.peg.1096"/>
<dbReference type="InterPro" id="IPR008331">
    <property type="entry name" value="Ferritin_DPS_dom"/>
</dbReference>
<dbReference type="AlphaFoldDB" id="A0A0R2KZ54"/>
<reference evidence="4 5" key="1">
    <citation type="journal article" date="2015" name="Genome Announc.">
        <title>Expanding the biotechnology potential of lactobacilli through comparative genomics of 213 strains and associated genera.</title>
        <authorList>
            <person name="Sun Z."/>
            <person name="Harris H.M."/>
            <person name="McCann A."/>
            <person name="Guo C."/>
            <person name="Argimon S."/>
            <person name="Zhang W."/>
            <person name="Yang X."/>
            <person name="Jeffery I.B."/>
            <person name="Cooney J.C."/>
            <person name="Kagawa T.F."/>
            <person name="Liu W."/>
            <person name="Song Y."/>
            <person name="Salvetti E."/>
            <person name="Wrobel A."/>
            <person name="Rasinkangas P."/>
            <person name="Parkhill J."/>
            <person name="Rea M.C."/>
            <person name="O'Sullivan O."/>
            <person name="Ritari J."/>
            <person name="Douillard F.P."/>
            <person name="Paul Ross R."/>
            <person name="Yang R."/>
            <person name="Briner A.E."/>
            <person name="Felis G.E."/>
            <person name="de Vos W.M."/>
            <person name="Barrangou R."/>
            <person name="Klaenhammer T.R."/>
            <person name="Caufield P.W."/>
            <person name="Cui Y."/>
            <person name="Zhang H."/>
            <person name="O'Toole P.W."/>
        </authorList>
    </citation>
    <scope>NUCLEOTIDE SEQUENCE [LARGE SCALE GENOMIC DNA]</scope>
    <source>
        <strain evidence="4 5">DSM 18001</strain>
    </source>
</reference>